<gene>
    <name evidence="2" type="ORF">FHX52_2150</name>
</gene>
<dbReference type="InterPro" id="IPR050273">
    <property type="entry name" value="GppA/Ppx_hydrolase"/>
</dbReference>
<protein>
    <submittedName>
        <fullName evidence="2">Exopolyphosphatase/guanosine-5'-triphosphate, 3'-diphosphate pyrophosphatase</fullName>
    </submittedName>
</protein>
<accession>A0A543PY32</accession>
<proteinExistence type="predicted"/>
<sequence>MAEPTLRVGAIDCGTNSIRLLVADIDPATGSLVDLHRRMEIVRLGHGVDRTGVIAPESMERTLRVTREYAVTCRELGAERVRFVATSASRDARNAEEFISGVRTAFQEDFGAEVAPEVVSGQEEASLSFSGATGGLAALGVRGPYLVVDLGGGSTEFVRGTDHVEASRSVDIGCVRLTERHLATDPPTQAEIEAATADIDAAIDLAEQSVPFDGVATLVGLAGSVTTITAHLLRLPAYSAERVHLTRSTPEAMIAASSDLLSMTRAERAALPYLHPGRVDVIGAGGLVWRRIVARVAQRSGITEIVTSEHDILDGIALSQLSR</sequence>
<dbReference type="Proteomes" id="UP000320085">
    <property type="component" value="Unassembled WGS sequence"/>
</dbReference>
<reference evidence="2 3" key="1">
    <citation type="submission" date="2019-06" db="EMBL/GenBank/DDBJ databases">
        <title>Sequencing the genomes of 1000 actinobacteria strains.</title>
        <authorList>
            <person name="Klenk H.-P."/>
        </authorList>
    </citation>
    <scope>NUCLEOTIDE SEQUENCE [LARGE SCALE GENOMIC DNA]</scope>
    <source>
        <strain evidence="2 3">DSM 21776</strain>
    </source>
</reference>
<dbReference type="OrthoDB" id="9793035at2"/>
<dbReference type="AlphaFoldDB" id="A0A543PY32"/>
<organism evidence="2 3">
    <name type="scientific">Humibacillus xanthopallidus</name>
    <dbReference type="NCBI Taxonomy" id="412689"/>
    <lineage>
        <taxon>Bacteria</taxon>
        <taxon>Bacillati</taxon>
        <taxon>Actinomycetota</taxon>
        <taxon>Actinomycetes</taxon>
        <taxon>Micrococcales</taxon>
        <taxon>Intrasporangiaceae</taxon>
        <taxon>Humibacillus</taxon>
    </lineage>
</organism>
<name>A0A543PY32_9MICO</name>
<dbReference type="InterPro" id="IPR043129">
    <property type="entry name" value="ATPase_NBD"/>
</dbReference>
<evidence type="ECO:0000259" key="1">
    <source>
        <dbReference type="Pfam" id="PF02541"/>
    </source>
</evidence>
<feature type="domain" description="Ppx/GppA phosphatase N-terminal" evidence="1">
    <location>
        <begin position="26"/>
        <end position="319"/>
    </location>
</feature>
<dbReference type="GO" id="GO:0016462">
    <property type="term" value="F:pyrophosphatase activity"/>
    <property type="evidence" value="ECO:0007669"/>
    <property type="project" value="TreeGrafter"/>
</dbReference>
<dbReference type="InterPro" id="IPR003695">
    <property type="entry name" value="Ppx_GppA_N"/>
</dbReference>
<evidence type="ECO:0000313" key="3">
    <source>
        <dbReference type="Proteomes" id="UP000320085"/>
    </source>
</evidence>
<dbReference type="PANTHER" id="PTHR30005">
    <property type="entry name" value="EXOPOLYPHOSPHATASE"/>
    <property type="match status" value="1"/>
</dbReference>
<dbReference type="Pfam" id="PF02541">
    <property type="entry name" value="Ppx-GppA"/>
    <property type="match status" value="1"/>
</dbReference>
<dbReference type="Gene3D" id="3.30.420.150">
    <property type="entry name" value="Exopolyphosphatase. Domain 2"/>
    <property type="match status" value="1"/>
</dbReference>
<dbReference type="RefSeq" id="WP_141821853.1">
    <property type="nucleotide sequence ID" value="NZ_BAAAQC010000013.1"/>
</dbReference>
<dbReference type="SUPFAM" id="SSF53067">
    <property type="entry name" value="Actin-like ATPase domain"/>
    <property type="match status" value="2"/>
</dbReference>
<evidence type="ECO:0000313" key="2">
    <source>
        <dbReference type="EMBL" id="TQN48994.1"/>
    </source>
</evidence>
<dbReference type="PANTHER" id="PTHR30005:SF13">
    <property type="entry name" value="EXOPOLYPHOSPHATASE 2"/>
    <property type="match status" value="1"/>
</dbReference>
<dbReference type="Gene3D" id="3.30.420.40">
    <property type="match status" value="1"/>
</dbReference>
<dbReference type="EMBL" id="VFQF01000001">
    <property type="protein sequence ID" value="TQN48994.1"/>
    <property type="molecule type" value="Genomic_DNA"/>
</dbReference>
<comment type="caution">
    <text evidence="2">The sequence shown here is derived from an EMBL/GenBank/DDBJ whole genome shotgun (WGS) entry which is preliminary data.</text>
</comment>